<dbReference type="PRINTS" id="PR00080">
    <property type="entry name" value="SDRFAMILY"/>
</dbReference>
<dbReference type="RefSeq" id="WP_073479599.1">
    <property type="nucleotide sequence ID" value="NZ_FQVN01000001.1"/>
</dbReference>
<dbReference type="Pfam" id="PF00106">
    <property type="entry name" value="adh_short"/>
    <property type="match status" value="1"/>
</dbReference>
<dbReference type="PANTHER" id="PTHR44196">
    <property type="entry name" value="DEHYDROGENASE/REDUCTASE SDR FAMILY MEMBER 7B"/>
    <property type="match status" value="1"/>
</dbReference>
<reference evidence="5 6" key="1">
    <citation type="submission" date="2016-11" db="EMBL/GenBank/DDBJ databases">
        <authorList>
            <person name="Jaros S."/>
            <person name="Januszkiewicz K."/>
            <person name="Wedrychowicz H."/>
        </authorList>
    </citation>
    <scope>NUCLEOTIDE SEQUENCE [LARGE SCALE GENOMIC DNA]</scope>
    <source>
        <strain evidence="5 6">DSM 44523</strain>
    </source>
</reference>
<dbReference type="SMART" id="SM00822">
    <property type="entry name" value="PKS_KR"/>
    <property type="match status" value="1"/>
</dbReference>
<dbReference type="PROSITE" id="PS00061">
    <property type="entry name" value="ADH_SHORT"/>
    <property type="match status" value="1"/>
</dbReference>
<dbReference type="PIRSF" id="PIRSF000126">
    <property type="entry name" value="11-beta-HSD1"/>
    <property type="match status" value="1"/>
</dbReference>
<evidence type="ECO:0000256" key="1">
    <source>
        <dbReference type="ARBA" id="ARBA00006484"/>
    </source>
</evidence>
<gene>
    <name evidence="5" type="ORF">SAMN05444320_101435</name>
</gene>
<evidence type="ECO:0000313" key="6">
    <source>
        <dbReference type="Proteomes" id="UP000184501"/>
    </source>
</evidence>
<accession>A0A1M4UIP0</accession>
<dbReference type="PANTHER" id="PTHR44196:SF2">
    <property type="entry name" value="SHORT-CHAIN DEHYDROGENASE-RELATED"/>
    <property type="match status" value="1"/>
</dbReference>
<dbReference type="Gene3D" id="3.40.50.720">
    <property type="entry name" value="NAD(P)-binding Rossmann-like Domain"/>
    <property type="match status" value="1"/>
</dbReference>
<evidence type="ECO:0000256" key="3">
    <source>
        <dbReference type="RuleBase" id="RU000363"/>
    </source>
</evidence>
<dbReference type="PRINTS" id="PR00081">
    <property type="entry name" value="GDHRDH"/>
</dbReference>
<dbReference type="STRING" id="2017.SAMN05444320_101435"/>
<dbReference type="GO" id="GO:0016020">
    <property type="term" value="C:membrane"/>
    <property type="evidence" value="ECO:0007669"/>
    <property type="project" value="TreeGrafter"/>
</dbReference>
<dbReference type="InterPro" id="IPR002347">
    <property type="entry name" value="SDR_fam"/>
</dbReference>
<evidence type="ECO:0000256" key="2">
    <source>
        <dbReference type="ARBA" id="ARBA00023002"/>
    </source>
</evidence>
<evidence type="ECO:0000313" key="5">
    <source>
        <dbReference type="EMBL" id="SHE56430.1"/>
    </source>
</evidence>
<sequence>MPTALVTGPTAGIGASFARRLAAEGQDLVLVARDVERLEALASQLRDRHGVAVEVLPADLADAGDRQRVADRLADRDRPVDLLVNNAGFGTSGEFWSTDYARIQAQLDVNVTAVVQLTHAVLPAMLERGRGDVVNVSSVAAFFAGRGSTYSASKAYVTSFSEGLATALDGTGVRVLALCPGFTRTEFHARAGIDMAEAPGWAWLDADQVVHECLADLRRGRALSVPGTQYKTVVALGRLVPRALLRRLANRTPSARNRT</sequence>
<dbReference type="SUPFAM" id="SSF51735">
    <property type="entry name" value="NAD(P)-binding Rossmann-fold domains"/>
    <property type="match status" value="1"/>
</dbReference>
<dbReference type="InterPro" id="IPR057326">
    <property type="entry name" value="KR_dom"/>
</dbReference>
<dbReference type="CDD" id="cd05233">
    <property type="entry name" value="SDR_c"/>
    <property type="match status" value="1"/>
</dbReference>
<dbReference type="GO" id="GO:0016491">
    <property type="term" value="F:oxidoreductase activity"/>
    <property type="evidence" value="ECO:0007669"/>
    <property type="project" value="UniProtKB-KW"/>
</dbReference>
<dbReference type="InterPro" id="IPR020904">
    <property type="entry name" value="Sc_DH/Rdtase_CS"/>
</dbReference>
<proteinExistence type="inferred from homology"/>
<keyword evidence="6" id="KW-1185">Reference proteome</keyword>
<dbReference type="InterPro" id="IPR036291">
    <property type="entry name" value="NAD(P)-bd_dom_sf"/>
</dbReference>
<dbReference type="EMBL" id="FQVN01000001">
    <property type="protein sequence ID" value="SHE56430.1"/>
    <property type="molecule type" value="Genomic_DNA"/>
</dbReference>
<organism evidence="5 6">
    <name type="scientific">Streptoalloteichus hindustanus</name>
    <dbReference type="NCBI Taxonomy" id="2017"/>
    <lineage>
        <taxon>Bacteria</taxon>
        <taxon>Bacillati</taxon>
        <taxon>Actinomycetota</taxon>
        <taxon>Actinomycetes</taxon>
        <taxon>Pseudonocardiales</taxon>
        <taxon>Pseudonocardiaceae</taxon>
        <taxon>Streptoalloteichus</taxon>
    </lineage>
</organism>
<protein>
    <recommendedName>
        <fullName evidence="4">Ketoreductase domain-containing protein</fullName>
    </recommendedName>
</protein>
<dbReference type="OrthoDB" id="9810734at2"/>
<name>A0A1M4UIP0_STRHI</name>
<keyword evidence="2" id="KW-0560">Oxidoreductase</keyword>
<feature type="domain" description="Ketoreductase" evidence="4">
    <location>
        <begin position="2"/>
        <end position="182"/>
    </location>
</feature>
<dbReference type="Proteomes" id="UP000184501">
    <property type="component" value="Unassembled WGS sequence"/>
</dbReference>
<comment type="similarity">
    <text evidence="1 3">Belongs to the short-chain dehydrogenases/reductases (SDR) family.</text>
</comment>
<evidence type="ECO:0000259" key="4">
    <source>
        <dbReference type="SMART" id="SM00822"/>
    </source>
</evidence>
<dbReference type="AlphaFoldDB" id="A0A1M4UIP0"/>